<comment type="caution">
    <text evidence="2">The sequence shown here is derived from an EMBL/GenBank/DDBJ whole genome shotgun (WGS) entry which is preliminary data.</text>
</comment>
<evidence type="ECO:0000256" key="1">
    <source>
        <dbReference type="SAM" id="MobiDB-lite"/>
    </source>
</evidence>
<sequence length="1148" mass="125944">MVNLRSYLGAALALSSKSGNQVGKRGAVRRSNSGTAECGGSSHDVLDNPNELCFSGDQWTDVYKTSACCGNFLVEAPIDSMSTTSSSSSDSGDAVCKSVALDRAFCDVDSRPDCETLVTDASGMLIEIDFAAVDDNCCRTCKCFGDPECVAFDGTMDEWILCDGRVINKDGVCRQKEERCIRNKDHMGNACAWLRSDPEYNSFDEDGSPCQPDFTNSGQPELEMYYFDGFGVTLTIGERGVTTDVKVKTKNSVFTLNSDECFENDSQGSSASSAGGWVSSSGTFPDAAFVSSSSSDMEITWSVMSAELGMMMNVTCARTSGSEGRTRIDVHGLTETQNNRPGVGGFCETGKIDKGKSHNVAKQDLHEYCLYFNAPLISACRNLVIVECDRHTLNQDIHWWCSNADIAKSSVGDNVAACENALKQGTDADRTKEWMKLVCEIVIAHGEMEGPDVDVEECMIKIDQFKWETFVDTYGNGVYPANGGDSGTSEAKCAKDVSEYTKKPEDQDCSSGVSVEYHTPENGWQELFFIPEDLPPCNDQLRVTAAEHREMFLHPIQFKQCGMEAGCLLDKECQPTPGFEVRVKYDAQTCESQRPDCLTCKESSERPQRICESPSTQEAGSCETCCEQSTLTPGENQCRDIRIATPYCDINNPEEEEKCESLKNKNGKLELTFTVDEEAYTMTCCKECSCFGDPFCKSFSGANEKWIICDGRNDNCKVKEDVCLTQKDHAGKTCVYDHDLSNQIGSHRASIGAYGSPCQPAWNTSGPATMEMYGAESFKISLGLGERAVITEMFVKSGDLKYTIHADKCFDDDAENAMWEQTAGASTPPGDEFDMHLDSADGFGERMLTFTHKDTNIVVSSVCLRSEAHDGHVGGYRFNVDVFETDIEGRIDTGTGFCASDKIEEMKDATHNPVVDVCNENSADANLLCKALGGGTCVGNNQVKHKMKTWCADAAHRLQTMNANQCKNYITVSDQKLGAARWEEMYCEATYNKAAPGETLPKWKEQCISKLQNTGYTNTVLQMGDGTEPLAADSCGKTAGDYAPRTDKQKCELGVEIQYQDTNGDWQEVLFVPRSKPLCDDTLTIPASKDKYFPLFTRPIRFWQCDLATDECPFMGNERAYCAAKAGYSVKYEFSQDASVCADAGGQA</sequence>
<feature type="region of interest" description="Disordered" evidence="1">
    <location>
        <begin position="22"/>
        <end position="42"/>
    </location>
</feature>
<keyword evidence="3" id="KW-1185">Reference proteome</keyword>
<name>A0ABP0KHP5_9DINO</name>
<gene>
    <name evidence="2" type="ORF">SCF082_LOCUS17454</name>
</gene>
<organism evidence="2 3">
    <name type="scientific">Durusdinium trenchii</name>
    <dbReference type="NCBI Taxonomy" id="1381693"/>
    <lineage>
        <taxon>Eukaryota</taxon>
        <taxon>Sar</taxon>
        <taxon>Alveolata</taxon>
        <taxon>Dinophyceae</taxon>
        <taxon>Suessiales</taxon>
        <taxon>Symbiodiniaceae</taxon>
        <taxon>Durusdinium</taxon>
    </lineage>
</organism>
<accession>A0ABP0KHP5</accession>
<reference evidence="2 3" key="1">
    <citation type="submission" date="2024-02" db="EMBL/GenBank/DDBJ databases">
        <authorList>
            <person name="Chen Y."/>
            <person name="Shah S."/>
            <person name="Dougan E. K."/>
            <person name="Thang M."/>
            <person name="Chan C."/>
        </authorList>
    </citation>
    <scope>NUCLEOTIDE SEQUENCE [LARGE SCALE GENOMIC DNA]</scope>
</reference>
<evidence type="ECO:0000313" key="2">
    <source>
        <dbReference type="EMBL" id="CAK9026336.1"/>
    </source>
</evidence>
<protein>
    <submittedName>
        <fullName evidence="2">Uncharacterized protein</fullName>
    </submittedName>
</protein>
<evidence type="ECO:0000313" key="3">
    <source>
        <dbReference type="Proteomes" id="UP001642464"/>
    </source>
</evidence>
<dbReference type="Proteomes" id="UP001642464">
    <property type="component" value="Unassembled WGS sequence"/>
</dbReference>
<dbReference type="EMBL" id="CAXAMM010011509">
    <property type="protein sequence ID" value="CAK9026336.1"/>
    <property type="molecule type" value="Genomic_DNA"/>
</dbReference>
<proteinExistence type="predicted"/>